<dbReference type="AlphaFoldDB" id="A0A226EBY6"/>
<reference evidence="2 3" key="1">
    <citation type="submission" date="2015-12" db="EMBL/GenBank/DDBJ databases">
        <title>The genome of Folsomia candida.</title>
        <authorList>
            <person name="Faddeeva A."/>
            <person name="Derks M.F."/>
            <person name="Anvar Y."/>
            <person name="Smit S."/>
            <person name="Van Straalen N."/>
            <person name="Roelofs D."/>
        </authorList>
    </citation>
    <scope>NUCLEOTIDE SEQUENCE [LARGE SCALE GENOMIC DNA]</scope>
    <source>
        <strain evidence="2 3">VU population</strain>
        <tissue evidence="2">Whole body</tissue>
    </source>
</reference>
<dbReference type="OrthoDB" id="8299208at2759"/>
<dbReference type="EMBL" id="LNIX01000005">
    <property type="protein sequence ID" value="OXA54960.1"/>
    <property type="molecule type" value="Genomic_DNA"/>
</dbReference>
<keyword evidence="1" id="KW-0472">Membrane</keyword>
<organism evidence="2 3">
    <name type="scientific">Folsomia candida</name>
    <name type="common">Springtail</name>
    <dbReference type="NCBI Taxonomy" id="158441"/>
    <lineage>
        <taxon>Eukaryota</taxon>
        <taxon>Metazoa</taxon>
        <taxon>Ecdysozoa</taxon>
        <taxon>Arthropoda</taxon>
        <taxon>Hexapoda</taxon>
        <taxon>Collembola</taxon>
        <taxon>Entomobryomorpha</taxon>
        <taxon>Isotomoidea</taxon>
        <taxon>Isotomidae</taxon>
        <taxon>Proisotominae</taxon>
        <taxon>Folsomia</taxon>
    </lineage>
</organism>
<name>A0A226EBY6_FOLCA</name>
<feature type="transmembrane region" description="Helical" evidence="1">
    <location>
        <begin position="672"/>
        <end position="691"/>
    </location>
</feature>
<feature type="transmembrane region" description="Helical" evidence="1">
    <location>
        <begin position="391"/>
        <end position="407"/>
    </location>
</feature>
<keyword evidence="3" id="KW-1185">Reference proteome</keyword>
<gene>
    <name evidence="2" type="ORF">Fcan01_10684</name>
</gene>
<dbReference type="Proteomes" id="UP000198287">
    <property type="component" value="Unassembled WGS sequence"/>
</dbReference>
<keyword evidence="1" id="KW-0812">Transmembrane</keyword>
<keyword evidence="1" id="KW-1133">Transmembrane helix</keyword>
<proteinExistence type="predicted"/>
<feature type="transmembrane region" description="Helical" evidence="1">
    <location>
        <begin position="366"/>
        <end position="385"/>
    </location>
</feature>
<sequence length="693" mass="81402">MRILSVPNLNFVKIVTTFVFTVTISHQNFLISLNSVLEIFSHCTLIVKFTTNKTNFIPLHPILIHVEDFNQSIPELYSGNSKKFVFNNVSFTRRLQQPKFCWTYIFPDMGDNFLLPSLIFSPIFPRILGSTYPVHLIWIVPSDHEKATEEMEAIYEKILSREEEGINTLGSREFYFAQPGLKETSIQFYYLNRFYHPNATLYTQISRKFEKFPKIMCNLTFKMECFESIENLTEKIALSFNRFTWTYMNWLDFSYSDASYNLGDEFVQMQMKYFRFTQSPDWIKIANQSESFDDFMAYTIFSENLFNMTIPSEILYTNTYIFLGRRRYIFNGHQVIFTGSQSYNFLSCYGIKKQDSYKVFTDPFDTYIWGLILVVVLTITMISAITNRNQLSSINVCIVTVAVLLEISMEKAIPSKIKYLFWLWILCSVILTSFYKVVFTTEVIIPNKRTPSWKHIYDFENQGSKFFLPLRSDLDEFHEWYSSRNLPYFHSFEFSTETVSAMGYEGDSPRLLGYQKFAESLFTVYKKPAQGILPGGRNTTRNWQVLHYKWPSHVYPNLSRCDEKLAYVDEKGNIKDIIPYLNDNKDGRVFMAGTDDDFFFTQYAIQIDPIPRGNFVLNRVKYLMVSGIFNWWEEWFKRTRPKKLFPYYANWTGPKVAALERLDFGSKFLTTLRIWGVCCAICGVVGVMEFLGD</sequence>
<evidence type="ECO:0000313" key="2">
    <source>
        <dbReference type="EMBL" id="OXA54960.1"/>
    </source>
</evidence>
<evidence type="ECO:0000256" key="1">
    <source>
        <dbReference type="SAM" id="Phobius"/>
    </source>
</evidence>
<comment type="caution">
    <text evidence="2">The sequence shown here is derived from an EMBL/GenBank/DDBJ whole genome shotgun (WGS) entry which is preliminary data.</text>
</comment>
<accession>A0A226EBY6</accession>
<evidence type="ECO:0000313" key="3">
    <source>
        <dbReference type="Proteomes" id="UP000198287"/>
    </source>
</evidence>
<protein>
    <submittedName>
        <fullName evidence="2">Uncharacterized protein</fullName>
    </submittedName>
</protein>
<feature type="transmembrane region" description="Helical" evidence="1">
    <location>
        <begin position="419"/>
        <end position="439"/>
    </location>
</feature>